<organism evidence="2 3">
    <name type="scientific">Marinospirillum celere</name>
    <dbReference type="NCBI Taxonomy" id="1122252"/>
    <lineage>
        <taxon>Bacteria</taxon>
        <taxon>Pseudomonadati</taxon>
        <taxon>Pseudomonadota</taxon>
        <taxon>Gammaproteobacteria</taxon>
        <taxon>Oceanospirillales</taxon>
        <taxon>Oceanospirillaceae</taxon>
        <taxon>Marinospirillum</taxon>
    </lineage>
</organism>
<dbReference type="Proteomes" id="UP000199058">
    <property type="component" value="Unassembled WGS sequence"/>
</dbReference>
<evidence type="ECO:0000259" key="1">
    <source>
        <dbReference type="Pfam" id="PF23947"/>
    </source>
</evidence>
<protein>
    <recommendedName>
        <fullName evidence="1">DUF7281 domain-containing protein</fullName>
    </recommendedName>
</protein>
<dbReference type="Pfam" id="PF23947">
    <property type="entry name" value="DUF7281"/>
    <property type="match status" value="1"/>
</dbReference>
<feature type="domain" description="DUF7281" evidence="1">
    <location>
        <begin position="131"/>
        <end position="289"/>
    </location>
</feature>
<dbReference type="STRING" id="1122252.SAMN05660443_1247"/>
<reference evidence="2 3" key="1">
    <citation type="submission" date="2016-10" db="EMBL/GenBank/DDBJ databases">
        <authorList>
            <person name="de Groot N.N."/>
        </authorList>
    </citation>
    <scope>NUCLEOTIDE SEQUENCE [LARGE SCALE GENOMIC DNA]</scope>
    <source>
        <strain evidence="2 3">DSM 18438</strain>
    </source>
</reference>
<name>A0A1I1FVW7_9GAMM</name>
<dbReference type="AlphaFoldDB" id="A0A1I1FVW7"/>
<evidence type="ECO:0000313" key="2">
    <source>
        <dbReference type="EMBL" id="SFC03597.1"/>
    </source>
</evidence>
<dbReference type="EMBL" id="FOLH01000002">
    <property type="protein sequence ID" value="SFC03597.1"/>
    <property type="molecule type" value="Genomic_DNA"/>
</dbReference>
<dbReference type="InterPro" id="IPR055705">
    <property type="entry name" value="DUF7281"/>
</dbReference>
<dbReference type="RefSeq" id="WP_091960753.1">
    <property type="nucleotide sequence ID" value="NZ_FOLH01000002.1"/>
</dbReference>
<gene>
    <name evidence="2" type="ORF">SAMN05660443_1247</name>
</gene>
<proteinExistence type="predicted"/>
<keyword evidence="3" id="KW-1185">Reference proteome</keyword>
<dbReference type="OrthoDB" id="6381926at2"/>
<evidence type="ECO:0000313" key="3">
    <source>
        <dbReference type="Proteomes" id="UP000199058"/>
    </source>
</evidence>
<sequence>MNGLSLSPAARKQLLGIYQRLRKGEIQVKKKLGGPVIQEILDWCYEQEIHLGSRKGSKDFAFDALFLGQIEKALKELGQQPLQAGDPAQTREDQAQLGLDEFKGQGESPREQRLLVNLPNANGFLDQVCLEPSRRVYADLDWRDLNLTSFEQLLVVENLDSFYSLQQPGCLLPASLNSALIAYRGDQHYASGLKQLKSCWRDRRKASIYLGDFDAKGVNIAVNEGYTHLLLPPLAYVQEKAAALHQPEQQLRYQKSLREKLQALPARHPLVAYLQLLIREQRGLRQQWFRTSELQLLPL</sequence>
<accession>A0A1I1FVW7</accession>